<evidence type="ECO:0000256" key="4">
    <source>
        <dbReference type="ARBA" id="ARBA00022827"/>
    </source>
</evidence>
<comment type="cofactor">
    <cofactor evidence="1">
        <name>FAD</name>
        <dbReference type="ChEBI" id="CHEBI:57692"/>
    </cofactor>
</comment>
<organism evidence="8 9">
    <name type="scientific">Cytospora leucostoma</name>
    <dbReference type="NCBI Taxonomy" id="1230097"/>
    <lineage>
        <taxon>Eukaryota</taxon>
        <taxon>Fungi</taxon>
        <taxon>Dikarya</taxon>
        <taxon>Ascomycota</taxon>
        <taxon>Pezizomycotina</taxon>
        <taxon>Sordariomycetes</taxon>
        <taxon>Sordariomycetidae</taxon>
        <taxon>Diaporthales</taxon>
        <taxon>Cytosporaceae</taxon>
        <taxon>Cytospora</taxon>
    </lineage>
</organism>
<sequence>MASAAPGPFDVKKVAVIGAGPCGLAAAKYLTAQKAFESVIVFEQNPEVGGVWYYSRQPVETVRVPQVSPFIPPDPPVKSEQGPVFPSPLYEDLTTNIPWTIMKYGDLDFPHDGLIFPSRQGVQEYLVKYSQDVRHLIRFSTQVKSVNLRREGGHDRWDIETENLIDGERSKDTFDAVVVANGHYATTYIPEVKNIGEFNAAHPGVISHAKSYRVPDIYADKKVLVVGNAASGLDIAGQIRRHAKSPLLLSVHEPTPPENLAHTGAEEVPAIEEFLVEERGVKFTDGRVERDLDAVVYCTGYLFAYPFLETLTPGLVSDGRRVYGLYKHFLHIDHPTLVFPGLPIRVVPFPLSEAQAAIFAKAWSNSLPLPSIKEMVQWEEEEAERRENKYHVFPKLGDSDYLDEFHEWAAKSTSDKGKEPPVWDDIQKWHRGIYVEAKLKFEQTGRKAKTLEELGFHHEPPSEVVKENPEDIV</sequence>
<keyword evidence="4" id="KW-0274">FAD</keyword>
<dbReference type="InterPro" id="IPR050346">
    <property type="entry name" value="FMO-like"/>
</dbReference>
<evidence type="ECO:0000256" key="6">
    <source>
        <dbReference type="ARBA" id="ARBA00023002"/>
    </source>
</evidence>
<accession>A0A423XHZ4</accession>
<dbReference type="GO" id="GO:0050661">
    <property type="term" value="F:NADP binding"/>
    <property type="evidence" value="ECO:0007669"/>
    <property type="project" value="InterPro"/>
</dbReference>
<dbReference type="PRINTS" id="PR00419">
    <property type="entry name" value="ADXRDTASE"/>
</dbReference>
<dbReference type="GO" id="GO:0050660">
    <property type="term" value="F:flavin adenine dinucleotide binding"/>
    <property type="evidence" value="ECO:0007669"/>
    <property type="project" value="InterPro"/>
</dbReference>
<gene>
    <name evidence="8" type="ORF">VPNG_02469</name>
</gene>
<protein>
    <recommendedName>
        <fullName evidence="10">Thiol-specific monooxygenase</fullName>
    </recommendedName>
</protein>
<dbReference type="InParanoid" id="A0A423XHZ4"/>
<dbReference type="InterPro" id="IPR000960">
    <property type="entry name" value="Flavin_mOase"/>
</dbReference>
<dbReference type="OrthoDB" id="66881at2759"/>
<dbReference type="FunCoup" id="A0A423XHZ4">
    <property type="interactions" value="572"/>
</dbReference>
<keyword evidence="3" id="KW-0285">Flavoprotein</keyword>
<dbReference type="PANTHER" id="PTHR23023">
    <property type="entry name" value="DIMETHYLANILINE MONOOXYGENASE"/>
    <property type="match status" value="1"/>
</dbReference>
<evidence type="ECO:0000256" key="7">
    <source>
        <dbReference type="ARBA" id="ARBA00023033"/>
    </source>
</evidence>
<name>A0A423XHZ4_9PEZI</name>
<dbReference type="InterPro" id="IPR036188">
    <property type="entry name" value="FAD/NAD-bd_sf"/>
</dbReference>
<evidence type="ECO:0000256" key="2">
    <source>
        <dbReference type="ARBA" id="ARBA00009183"/>
    </source>
</evidence>
<dbReference type="Pfam" id="PF13450">
    <property type="entry name" value="NAD_binding_8"/>
    <property type="match status" value="1"/>
</dbReference>
<dbReference type="InterPro" id="IPR020946">
    <property type="entry name" value="Flavin_mOase-like"/>
</dbReference>
<dbReference type="Proteomes" id="UP000285146">
    <property type="component" value="Unassembled WGS sequence"/>
</dbReference>
<dbReference type="Pfam" id="PF00743">
    <property type="entry name" value="FMO-like"/>
    <property type="match status" value="2"/>
</dbReference>
<proteinExistence type="inferred from homology"/>
<keyword evidence="5" id="KW-0521">NADP</keyword>
<dbReference type="EMBL" id="LKEB01000007">
    <property type="protein sequence ID" value="ROW15962.1"/>
    <property type="molecule type" value="Genomic_DNA"/>
</dbReference>
<comment type="similarity">
    <text evidence="2">Belongs to the FMO family.</text>
</comment>
<reference evidence="8 9" key="1">
    <citation type="submission" date="2015-09" db="EMBL/GenBank/DDBJ databases">
        <title>Host preference determinants of Valsa canker pathogens revealed by comparative genomics.</title>
        <authorList>
            <person name="Yin Z."/>
            <person name="Huang L."/>
        </authorList>
    </citation>
    <scope>NUCLEOTIDE SEQUENCE [LARGE SCALE GENOMIC DNA]</scope>
    <source>
        <strain evidence="8 9">SXYLt</strain>
    </source>
</reference>
<evidence type="ECO:0000256" key="3">
    <source>
        <dbReference type="ARBA" id="ARBA00022630"/>
    </source>
</evidence>
<dbReference type="GO" id="GO:0004499">
    <property type="term" value="F:N,N-dimethylaniline monooxygenase activity"/>
    <property type="evidence" value="ECO:0007669"/>
    <property type="project" value="InterPro"/>
</dbReference>
<dbReference type="AlphaFoldDB" id="A0A423XHZ4"/>
<dbReference type="PIRSF" id="PIRSF000332">
    <property type="entry name" value="FMO"/>
    <property type="match status" value="1"/>
</dbReference>
<dbReference type="SUPFAM" id="SSF51905">
    <property type="entry name" value="FAD/NAD(P)-binding domain"/>
    <property type="match status" value="2"/>
</dbReference>
<evidence type="ECO:0000256" key="1">
    <source>
        <dbReference type="ARBA" id="ARBA00001974"/>
    </source>
</evidence>
<evidence type="ECO:0000256" key="5">
    <source>
        <dbReference type="ARBA" id="ARBA00022857"/>
    </source>
</evidence>
<keyword evidence="7" id="KW-0503">Monooxygenase</keyword>
<evidence type="ECO:0000313" key="8">
    <source>
        <dbReference type="EMBL" id="ROW15962.1"/>
    </source>
</evidence>
<keyword evidence="9" id="KW-1185">Reference proteome</keyword>
<dbReference type="FunFam" id="3.50.50.60:FF:000138">
    <property type="entry name" value="Flavin-containing monooxygenase"/>
    <property type="match status" value="1"/>
</dbReference>
<comment type="caution">
    <text evidence="8">The sequence shown here is derived from an EMBL/GenBank/DDBJ whole genome shotgun (WGS) entry which is preliminary data.</text>
</comment>
<evidence type="ECO:0008006" key="10">
    <source>
        <dbReference type="Google" id="ProtNLM"/>
    </source>
</evidence>
<keyword evidence="6" id="KW-0560">Oxidoreductase</keyword>
<evidence type="ECO:0000313" key="9">
    <source>
        <dbReference type="Proteomes" id="UP000285146"/>
    </source>
</evidence>
<dbReference type="Gene3D" id="3.50.50.60">
    <property type="entry name" value="FAD/NAD(P)-binding domain"/>
    <property type="match status" value="2"/>
</dbReference>